<sequence length="242" mass="25977">MRKGFLLTAGILGMSVMLSGCGLQSNELKGDEQDQIAAYCAQVVSKYDKSTKTGLTPVASSKDSTSTSKQQSSDTSKKSTQASGNSSSAKNSTTDSEKTPITKTFTEAIGIKGLSLLYRDAKVGGGYSQSDVYDLSPDKGNELLVVRLKMINNTSKNLKVDISSANLKFKAAYGNQTSDADMTLLLNDLTTYQGTIAAGKGRNMVMLFQFPKGTVKDTSKVSYTVQKDNSSFKINTDMSKKR</sequence>
<proteinExistence type="predicted"/>
<keyword evidence="1" id="KW-0732">Signal</keyword>
<dbReference type="Gene3D" id="2.60.40.1240">
    <property type="match status" value="1"/>
</dbReference>
<name>A0A6N7IXV8_9FIRM</name>
<feature type="compositionally biased region" description="Low complexity" evidence="2">
    <location>
        <begin position="59"/>
        <end position="83"/>
    </location>
</feature>
<gene>
    <name evidence="4" type="ORF">FRC54_00900</name>
</gene>
<feature type="domain" description="DUF4352" evidence="3">
    <location>
        <begin position="134"/>
        <end position="218"/>
    </location>
</feature>
<comment type="caution">
    <text evidence="4">The sequence shown here is derived from an EMBL/GenBank/DDBJ whole genome shotgun (WGS) entry which is preliminary data.</text>
</comment>
<dbReference type="PROSITE" id="PS51257">
    <property type="entry name" value="PROKAR_LIPOPROTEIN"/>
    <property type="match status" value="1"/>
</dbReference>
<dbReference type="InterPro" id="IPR029051">
    <property type="entry name" value="DUF4352"/>
</dbReference>
<organism evidence="4 5">
    <name type="scientific">Candidatus Weimeria bifida</name>
    <dbReference type="NCBI Taxonomy" id="2599074"/>
    <lineage>
        <taxon>Bacteria</taxon>
        <taxon>Bacillati</taxon>
        <taxon>Bacillota</taxon>
        <taxon>Clostridia</taxon>
        <taxon>Lachnospirales</taxon>
        <taxon>Lachnospiraceae</taxon>
        <taxon>Candidatus Weimeria</taxon>
    </lineage>
</organism>
<evidence type="ECO:0000313" key="5">
    <source>
        <dbReference type="Proteomes" id="UP000460257"/>
    </source>
</evidence>
<protein>
    <submittedName>
        <fullName evidence="4">DUF4352 domain-containing protein</fullName>
    </submittedName>
</protein>
<evidence type="ECO:0000259" key="3">
    <source>
        <dbReference type="Pfam" id="PF11611"/>
    </source>
</evidence>
<dbReference type="Proteomes" id="UP000460257">
    <property type="component" value="Unassembled WGS sequence"/>
</dbReference>
<evidence type="ECO:0000313" key="4">
    <source>
        <dbReference type="EMBL" id="MQN00548.1"/>
    </source>
</evidence>
<dbReference type="Pfam" id="PF11611">
    <property type="entry name" value="DUF4352"/>
    <property type="match status" value="1"/>
</dbReference>
<dbReference type="InterPro" id="IPR029050">
    <property type="entry name" value="Immunoprotect_excell_Ig-like"/>
</dbReference>
<accession>A0A6N7IXV8</accession>
<evidence type="ECO:0000256" key="1">
    <source>
        <dbReference type="ARBA" id="ARBA00022729"/>
    </source>
</evidence>
<evidence type="ECO:0000256" key="2">
    <source>
        <dbReference type="SAM" id="MobiDB-lite"/>
    </source>
</evidence>
<dbReference type="EMBL" id="VOGC01000002">
    <property type="protein sequence ID" value="MQN00548.1"/>
    <property type="molecule type" value="Genomic_DNA"/>
</dbReference>
<feature type="region of interest" description="Disordered" evidence="2">
    <location>
        <begin position="52"/>
        <end position="99"/>
    </location>
</feature>
<feature type="compositionally biased region" description="Polar residues" evidence="2">
    <location>
        <begin position="84"/>
        <end position="94"/>
    </location>
</feature>
<keyword evidence="5" id="KW-1185">Reference proteome</keyword>
<dbReference type="AlphaFoldDB" id="A0A6N7IXV8"/>
<reference evidence="4" key="1">
    <citation type="journal article" date="2020" name="Appl. Environ. Microbiol.">
        <title>Medium-Chain Fatty Acid Synthesis by 'Candidatus Weimeria bifida' gen. nov., sp. nov., and 'Candidatus Pseudoramibacter fermentans' sp. nov.</title>
        <authorList>
            <person name="Scarborough M.J."/>
            <person name="Myers K.S."/>
            <person name="Donohue T.J."/>
            <person name="Noguera D.R."/>
        </authorList>
    </citation>
    <scope>NUCLEOTIDE SEQUENCE</scope>
    <source>
        <strain evidence="4">LCO1.1</strain>
    </source>
</reference>